<gene>
    <name evidence="10" type="ORF">OUY22_09595</name>
</gene>
<comment type="caution">
    <text evidence="10">The sequence shown here is derived from an EMBL/GenBank/DDBJ whole genome shotgun (WGS) entry which is preliminary data.</text>
</comment>
<feature type="transmembrane region" description="Helical" evidence="9">
    <location>
        <begin position="162"/>
        <end position="186"/>
    </location>
</feature>
<dbReference type="InterPro" id="IPR052157">
    <property type="entry name" value="BCAA_transport_permease"/>
</dbReference>
<feature type="transmembrane region" description="Helical" evidence="9">
    <location>
        <begin position="217"/>
        <end position="238"/>
    </location>
</feature>
<evidence type="ECO:0000256" key="6">
    <source>
        <dbReference type="ARBA" id="ARBA00022989"/>
    </source>
</evidence>
<comment type="similarity">
    <text evidence="8">Belongs to the binding-protein-dependent transport system permease family. LivHM subfamily.</text>
</comment>
<evidence type="ECO:0000256" key="1">
    <source>
        <dbReference type="ARBA" id="ARBA00004651"/>
    </source>
</evidence>
<accession>A0ABT4S922</accession>
<dbReference type="PANTHER" id="PTHR11795">
    <property type="entry name" value="BRANCHED-CHAIN AMINO ACID TRANSPORT SYSTEM PERMEASE PROTEIN LIVH"/>
    <property type="match status" value="1"/>
</dbReference>
<evidence type="ECO:0000256" key="3">
    <source>
        <dbReference type="ARBA" id="ARBA00022475"/>
    </source>
</evidence>
<feature type="transmembrane region" description="Helical" evidence="9">
    <location>
        <begin position="250"/>
        <end position="276"/>
    </location>
</feature>
<reference evidence="10" key="1">
    <citation type="submission" date="2022-11" db="EMBL/GenBank/DDBJ databases">
        <title>Nonomuraea corallina sp. nov., a new species of the genus Nonomuraea isolated from sea side sediment in Thai sea.</title>
        <authorList>
            <person name="Ngamcharungchit C."/>
            <person name="Matsumoto A."/>
            <person name="Suriyachadkun C."/>
            <person name="Panbangred W."/>
            <person name="Inahashi Y."/>
            <person name="Intra B."/>
        </authorList>
    </citation>
    <scope>NUCLEOTIDE SEQUENCE</scope>
    <source>
        <strain evidence="10">MCN248</strain>
    </source>
</reference>
<evidence type="ECO:0000313" key="11">
    <source>
        <dbReference type="Proteomes" id="UP001144036"/>
    </source>
</evidence>
<dbReference type="PANTHER" id="PTHR11795:SF445">
    <property type="entry name" value="AMINO ACID ABC TRANSPORTER PERMEASE PROTEIN"/>
    <property type="match status" value="1"/>
</dbReference>
<evidence type="ECO:0000313" key="10">
    <source>
        <dbReference type="EMBL" id="MDA0633670.1"/>
    </source>
</evidence>
<feature type="transmembrane region" description="Helical" evidence="9">
    <location>
        <begin position="65"/>
        <end position="84"/>
    </location>
</feature>
<keyword evidence="3" id="KW-1003">Cell membrane</keyword>
<protein>
    <submittedName>
        <fullName evidence="10">Branched-chain amino acid ABC transporter permease</fullName>
    </submittedName>
</protein>
<evidence type="ECO:0000256" key="5">
    <source>
        <dbReference type="ARBA" id="ARBA00022970"/>
    </source>
</evidence>
<keyword evidence="4 9" id="KW-0812">Transmembrane</keyword>
<dbReference type="RefSeq" id="WP_270154478.1">
    <property type="nucleotide sequence ID" value="NZ_JAPNNL010000026.1"/>
</dbReference>
<dbReference type="Proteomes" id="UP001144036">
    <property type="component" value="Unassembled WGS sequence"/>
</dbReference>
<dbReference type="InterPro" id="IPR001851">
    <property type="entry name" value="ABC_transp_permease"/>
</dbReference>
<proteinExistence type="inferred from homology"/>
<dbReference type="Pfam" id="PF02653">
    <property type="entry name" value="BPD_transp_2"/>
    <property type="match status" value="1"/>
</dbReference>
<keyword evidence="7 9" id="KW-0472">Membrane</keyword>
<feature type="transmembrane region" description="Helical" evidence="9">
    <location>
        <begin position="120"/>
        <end position="142"/>
    </location>
</feature>
<sequence length="314" mass="31814">MNRTISRAGLAAVVAAAVIAGAWARSGSGTVTAQAVLTGLLLGGVYALVAMGLTLIFGVLDIVNFAHGAFMTLGMYATALLASSAGLNPYLTLLVSVPLLFGVGYVVQRHMVSRTMGGSLAAQLLLTLGIAMLLENSLLLAFSGDTRTVPVSFDTPLRVLGAVADLSRVLAFVGAMSLAGAVWLLLTRTRLGTAIRAVAANPEGASLVGLDVRRLHALTFAAGTACAGAAGTLVTPLVTVEPTAGELFNIIGFVVVVLGGLGSVPGAVAGGLIIGLTEQLGGLYLPGQSPLLVVFGVFVLVLLWRPQGLFGRPA</sequence>
<evidence type="ECO:0000256" key="4">
    <source>
        <dbReference type="ARBA" id="ARBA00022692"/>
    </source>
</evidence>
<keyword evidence="2" id="KW-0813">Transport</keyword>
<dbReference type="CDD" id="cd06582">
    <property type="entry name" value="TM_PBP1_LivH_like"/>
    <property type="match status" value="1"/>
</dbReference>
<organism evidence="10 11">
    <name type="scientific">Nonomuraea corallina</name>
    <dbReference type="NCBI Taxonomy" id="2989783"/>
    <lineage>
        <taxon>Bacteria</taxon>
        <taxon>Bacillati</taxon>
        <taxon>Actinomycetota</taxon>
        <taxon>Actinomycetes</taxon>
        <taxon>Streptosporangiales</taxon>
        <taxon>Streptosporangiaceae</taxon>
        <taxon>Nonomuraea</taxon>
    </lineage>
</organism>
<keyword evidence="6 9" id="KW-1133">Transmembrane helix</keyword>
<evidence type="ECO:0000256" key="7">
    <source>
        <dbReference type="ARBA" id="ARBA00023136"/>
    </source>
</evidence>
<dbReference type="EMBL" id="JAPNNL010000026">
    <property type="protein sequence ID" value="MDA0633670.1"/>
    <property type="molecule type" value="Genomic_DNA"/>
</dbReference>
<evidence type="ECO:0000256" key="2">
    <source>
        <dbReference type="ARBA" id="ARBA00022448"/>
    </source>
</evidence>
<feature type="transmembrane region" description="Helical" evidence="9">
    <location>
        <begin position="90"/>
        <end position="108"/>
    </location>
</feature>
<feature type="transmembrane region" description="Helical" evidence="9">
    <location>
        <begin position="283"/>
        <end position="304"/>
    </location>
</feature>
<evidence type="ECO:0000256" key="9">
    <source>
        <dbReference type="SAM" id="Phobius"/>
    </source>
</evidence>
<comment type="subcellular location">
    <subcellularLocation>
        <location evidence="1">Cell membrane</location>
        <topology evidence="1">Multi-pass membrane protein</topology>
    </subcellularLocation>
</comment>
<evidence type="ECO:0000256" key="8">
    <source>
        <dbReference type="ARBA" id="ARBA00037998"/>
    </source>
</evidence>
<keyword evidence="11" id="KW-1185">Reference proteome</keyword>
<name>A0ABT4S922_9ACTN</name>
<feature type="transmembrane region" description="Helical" evidence="9">
    <location>
        <begin position="34"/>
        <end position="58"/>
    </location>
</feature>
<keyword evidence="5" id="KW-0029">Amino-acid transport</keyword>